<accession>A6DTX7</accession>
<reference evidence="1 2" key="1">
    <citation type="journal article" date="2010" name="J. Bacteriol.">
        <title>Genome sequence of Lentisphaera araneosa HTCC2155T, the type species of the order Lentisphaerales in the phylum Lentisphaerae.</title>
        <authorList>
            <person name="Thrash J.C."/>
            <person name="Cho J.C."/>
            <person name="Vergin K.L."/>
            <person name="Morris R.M."/>
            <person name="Giovannoni S.J."/>
        </authorList>
    </citation>
    <scope>NUCLEOTIDE SEQUENCE [LARGE SCALE GENOMIC DNA]</scope>
    <source>
        <strain evidence="1 2">HTCC2155</strain>
    </source>
</reference>
<evidence type="ECO:0000313" key="1">
    <source>
        <dbReference type="EMBL" id="EDM24893.1"/>
    </source>
</evidence>
<protein>
    <recommendedName>
        <fullName evidence="3">CopG family transcriptional regulator</fullName>
    </recommendedName>
</protein>
<dbReference type="eggNOG" id="ENOG50333W6">
    <property type="taxonomic scope" value="Bacteria"/>
</dbReference>
<dbReference type="EMBL" id="ABCK01000043">
    <property type="protein sequence ID" value="EDM24893.1"/>
    <property type="molecule type" value="Genomic_DNA"/>
</dbReference>
<dbReference type="STRING" id="313628.LNTAR_04156"/>
<evidence type="ECO:0008006" key="3">
    <source>
        <dbReference type="Google" id="ProtNLM"/>
    </source>
</evidence>
<dbReference type="RefSeq" id="WP_007281267.1">
    <property type="nucleotide sequence ID" value="NZ_ABCK01000043.1"/>
</dbReference>
<sequence length="74" mass="8760">MATMTKRTTVYFDPQLHKVLKAKSLECEKSISEIVDLALRHELLEDLEDIRDFEERKNGGFISYKEMLERLNNE</sequence>
<dbReference type="AlphaFoldDB" id="A6DTX7"/>
<keyword evidence="2" id="KW-1185">Reference proteome</keyword>
<comment type="caution">
    <text evidence="1">The sequence shown here is derived from an EMBL/GenBank/DDBJ whole genome shotgun (WGS) entry which is preliminary data.</text>
</comment>
<organism evidence="1 2">
    <name type="scientific">Lentisphaera araneosa HTCC2155</name>
    <dbReference type="NCBI Taxonomy" id="313628"/>
    <lineage>
        <taxon>Bacteria</taxon>
        <taxon>Pseudomonadati</taxon>
        <taxon>Lentisphaerota</taxon>
        <taxon>Lentisphaeria</taxon>
        <taxon>Lentisphaerales</taxon>
        <taxon>Lentisphaeraceae</taxon>
        <taxon>Lentisphaera</taxon>
    </lineage>
</organism>
<dbReference type="Proteomes" id="UP000004947">
    <property type="component" value="Unassembled WGS sequence"/>
</dbReference>
<evidence type="ECO:0000313" key="2">
    <source>
        <dbReference type="Proteomes" id="UP000004947"/>
    </source>
</evidence>
<gene>
    <name evidence="1" type="ORF">LNTAR_04156</name>
</gene>
<name>A6DTX7_9BACT</name>
<dbReference type="OrthoDB" id="573821at2"/>
<proteinExistence type="predicted"/>